<protein>
    <recommendedName>
        <fullName evidence="1">Mitochondrial import inner membrane translocase subunit TIM50</fullName>
    </recommendedName>
</protein>
<dbReference type="PaxDb" id="2903-EOD15923"/>
<dbReference type="PROSITE" id="PS50969">
    <property type="entry name" value="FCP1"/>
    <property type="match status" value="1"/>
</dbReference>
<dbReference type="EnsemblProtists" id="EOD15923">
    <property type="protein sequence ID" value="EOD15923"/>
    <property type="gene ID" value="EMIHUDRAFT_427561"/>
</dbReference>
<name>A0A0D3IXD8_EMIH1</name>
<comment type="similarity">
    <text evidence="1">Belongs to the TIM50 family.</text>
</comment>
<dbReference type="Pfam" id="PF03031">
    <property type="entry name" value="NIF"/>
    <property type="match status" value="1"/>
</dbReference>
<dbReference type="GO" id="GO:0005744">
    <property type="term" value="C:TIM23 mitochondrial import inner membrane translocase complex"/>
    <property type="evidence" value="ECO:0007669"/>
    <property type="project" value="UniProtKB-UniRule"/>
</dbReference>
<dbReference type="GO" id="GO:0015031">
    <property type="term" value="P:protein transport"/>
    <property type="evidence" value="ECO:0007669"/>
    <property type="project" value="UniProtKB-KW"/>
</dbReference>
<feature type="domain" description="FCP1 homology" evidence="3">
    <location>
        <begin position="213"/>
        <end position="411"/>
    </location>
</feature>
<dbReference type="Proteomes" id="UP000013827">
    <property type="component" value="Unassembled WGS sequence"/>
</dbReference>
<dbReference type="KEGG" id="ehx:EMIHUDRAFT_427561"/>
<dbReference type="GeneID" id="17262177"/>
<sequence>MAPEATPAKKAKWSAARKKAAKETRSAAAEEASGGGGAKRRRFAASGRLVLAGAECGYCGASATCEVDPQDESAAYCRRCWSEWEQGEEAERAREVAAADSARRRERAAARGGHREEQQLSEGVVPGMLLQRRRLFALLLERREAGVLLEDVPRLLWPRLRREGITWSDAELRGLRACTADFVTTARPDGGGGGVVLRLAEHVSAPGPAAGLAAPPRVLLILDVNHLLCERHPWSAPPPAESDLLAHAHTYLKGNALVWERPWAAQFIEWCMRRFAVAVWSSGKRKNVLPIVARLFSFRRCQAHLLFTWAQEECTIDTGTMVSASSGAAGPAGGAGPLKPLIRKDLARVFRHWPAWDASCTAIVDDDPLKCSHNAPHTAVHPAKWRALAPPPGSAQELAPHGPLCAYLERLAAAADTQAFIRETQYHAPTPAPAPAPPATAAAPEPAPPDPAPAVRGGDIPS</sequence>
<proteinExistence type="inferred from homology"/>
<comment type="subcellular location">
    <subcellularLocation>
        <location evidence="1">Mitochondrion inner membrane</location>
        <topology evidence="1">Single-pass membrane protein</topology>
    </subcellularLocation>
</comment>
<keyword evidence="1" id="KW-0813">Transport</keyword>
<dbReference type="InterPro" id="IPR004274">
    <property type="entry name" value="FCP1_dom"/>
</dbReference>
<keyword evidence="1" id="KW-0811">Translocation</keyword>
<keyword evidence="1" id="KW-0653">Protein transport</keyword>
<dbReference type="AlphaFoldDB" id="A0A0D3IXD8"/>
<accession>A0A0D3IXD8</accession>
<evidence type="ECO:0000259" key="3">
    <source>
        <dbReference type="PROSITE" id="PS50969"/>
    </source>
</evidence>
<dbReference type="RefSeq" id="XP_005768352.1">
    <property type="nucleotide sequence ID" value="XM_005768295.1"/>
</dbReference>
<dbReference type="SUPFAM" id="SSF56784">
    <property type="entry name" value="HAD-like"/>
    <property type="match status" value="1"/>
</dbReference>
<dbReference type="Gene3D" id="3.40.50.1000">
    <property type="entry name" value="HAD superfamily/HAD-like"/>
    <property type="match status" value="1"/>
</dbReference>
<keyword evidence="1" id="KW-0496">Mitochondrion</keyword>
<dbReference type="HOGENOM" id="CLU_592424_0_0_1"/>
<comment type="function">
    <text evidence="1">Essential component of the TIM23 complex, a complex that mediates the translocation of transit peptide-containing proteins across the mitochondrial inner membrane.</text>
</comment>
<keyword evidence="5" id="KW-1185">Reference proteome</keyword>
<evidence type="ECO:0000313" key="5">
    <source>
        <dbReference type="Proteomes" id="UP000013827"/>
    </source>
</evidence>
<feature type="region of interest" description="Disordered" evidence="2">
    <location>
        <begin position="1"/>
        <end position="39"/>
    </location>
</feature>
<evidence type="ECO:0000313" key="4">
    <source>
        <dbReference type="EnsemblProtists" id="EOD15923"/>
    </source>
</evidence>
<dbReference type="InterPro" id="IPR036412">
    <property type="entry name" value="HAD-like_sf"/>
</dbReference>
<reference evidence="5" key="1">
    <citation type="journal article" date="2013" name="Nature">
        <title>Pan genome of the phytoplankton Emiliania underpins its global distribution.</title>
        <authorList>
            <person name="Read B.A."/>
            <person name="Kegel J."/>
            <person name="Klute M.J."/>
            <person name="Kuo A."/>
            <person name="Lefebvre S.C."/>
            <person name="Maumus F."/>
            <person name="Mayer C."/>
            <person name="Miller J."/>
            <person name="Monier A."/>
            <person name="Salamov A."/>
            <person name="Young J."/>
            <person name="Aguilar M."/>
            <person name="Claverie J.M."/>
            <person name="Frickenhaus S."/>
            <person name="Gonzalez K."/>
            <person name="Herman E.K."/>
            <person name="Lin Y.C."/>
            <person name="Napier J."/>
            <person name="Ogata H."/>
            <person name="Sarno A.F."/>
            <person name="Shmutz J."/>
            <person name="Schroeder D."/>
            <person name="de Vargas C."/>
            <person name="Verret F."/>
            <person name="von Dassow P."/>
            <person name="Valentin K."/>
            <person name="Van de Peer Y."/>
            <person name="Wheeler G."/>
            <person name="Dacks J.B."/>
            <person name="Delwiche C.F."/>
            <person name="Dyhrman S.T."/>
            <person name="Glockner G."/>
            <person name="John U."/>
            <person name="Richards T."/>
            <person name="Worden A.Z."/>
            <person name="Zhang X."/>
            <person name="Grigoriev I.V."/>
            <person name="Allen A.E."/>
            <person name="Bidle K."/>
            <person name="Borodovsky M."/>
            <person name="Bowler C."/>
            <person name="Brownlee C."/>
            <person name="Cock J.M."/>
            <person name="Elias M."/>
            <person name="Gladyshev V.N."/>
            <person name="Groth M."/>
            <person name="Guda C."/>
            <person name="Hadaegh A."/>
            <person name="Iglesias-Rodriguez M.D."/>
            <person name="Jenkins J."/>
            <person name="Jones B.M."/>
            <person name="Lawson T."/>
            <person name="Leese F."/>
            <person name="Lindquist E."/>
            <person name="Lobanov A."/>
            <person name="Lomsadze A."/>
            <person name="Malik S.B."/>
            <person name="Marsh M.E."/>
            <person name="Mackinder L."/>
            <person name="Mock T."/>
            <person name="Mueller-Roeber B."/>
            <person name="Pagarete A."/>
            <person name="Parker M."/>
            <person name="Probert I."/>
            <person name="Quesneville H."/>
            <person name="Raines C."/>
            <person name="Rensing S.A."/>
            <person name="Riano-Pachon D.M."/>
            <person name="Richier S."/>
            <person name="Rokitta S."/>
            <person name="Shiraiwa Y."/>
            <person name="Soanes D.M."/>
            <person name="van der Giezen M."/>
            <person name="Wahlund T.M."/>
            <person name="Williams B."/>
            <person name="Wilson W."/>
            <person name="Wolfe G."/>
            <person name="Wurch L.L."/>
        </authorList>
    </citation>
    <scope>NUCLEOTIDE SEQUENCE</scope>
</reference>
<feature type="compositionally biased region" description="Basic residues" evidence="2">
    <location>
        <begin position="9"/>
        <end position="20"/>
    </location>
</feature>
<organism evidence="4 5">
    <name type="scientific">Emiliania huxleyi (strain CCMP1516)</name>
    <dbReference type="NCBI Taxonomy" id="280463"/>
    <lineage>
        <taxon>Eukaryota</taxon>
        <taxon>Haptista</taxon>
        <taxon>Haptophyta</taxon>
        <taxon>Prymnesiophyceae</taxon>
        <taxon>Isochrysidales</taxon>
        <taxon>Noelaerhabdaceae</taxon>
        <taxon>Emiliania</taxon>
    </lineage>
</organism>
<feature type="region of interest" description="Disordered" evidence="2">
    <location>
        <begin position="428"/>
        <end position="462"/>
    </location>
</feature>
<dbReference type="SMART" id="SM00577">
    <property type="entry name" value="CPDc"/>
    <property type="match status" value="1"/>
</dbReference>
<dbReference type="InterPro" id="IPR023214">
    <property type="entry name" value="HAD_sf"/>
</dbReference>
<comment type="subunit">
    <text evidence="1">Component of the TIM23 complex.</text>
</comment>
<dbReference type="eggNOG" id="ENOG502RT7D">
    <property type="taxonomic scope" value="Eukaryota"/>
</dbReference>
<dbReference type="PANTHER" id="PTHR12210">
    <property type="entry name" value="DULLARD PROTEIN PHOSPHATASE"/>
    <property type="match status" value="1"/>
</dbReference>
<evidence type="ECO:0000256" key="1">
    <source>
        <dbReference type="RuleBase" id="RU365079"/>
    </source>
</evidence>
<keyword evidence="1" id="KW-0809">Transit peptide</keyword>
<evidence type="ECO:0000256" key="2">
    <source>
        <dbReference type="SAM" id="MobiDB-lite"/>
    </source>
</evidence>
<feature type="region of interest" description="Disordered" evidence="2">
    <location>
        <begin position="91"/>
        <end position="118"/>
    </location>
</feature>
<reference evidence="4" key="2">
    <citation type="submission" date="2024-10" db="UniProtKB">
        <authorList>
            <consortium name="EnsemblProtists"/>
        </authorList>
    </citation>
    <scope>IDENTIFICATION</scope>
</reference>
<dbReference type="InterPro" id="IPR050365">
    <property type="entry name" value="TIM50"/>
</dbReference>